<name>A0ABU6F5M5_9ACTN</name>
<dbReference type="Proteomes" id="UP001354931">
    <property type="component" value="Unassembled WGS sequence"/>
</dbReference>
<accession>A0ABU6F5M5</accession>
<proteinExistence type="predicted"/>
<comment type="caution">
    <text evidence="1">The sequence shown here is derived from an EMBL/GenBank/DDBJ whole genome shotgun (WGS) entry which is preliminary data.</text>
</comment>
<feature type="non-terminal residue" evidence="1">
    <location>
        <position position="1"/>
    </location>
</feature>
<evidence type="ECO:0000313" key="2">
    <source>
        <dbReference type="Proteomes" id="UP001354931"/>
    </source>
</evidence>
<reference evidence="1 2" key="1">
    <citation type="submission" date="2022-10" db="EMBL/GenBank/DDBJ databases">
        <authorList>
            <person name="Xie J."/>
            <person name="Shen N."/>
        </authorList>
    </citation>
    <scope>NUCLEOTIDE SEQUENCE [LARGE SCALE GENOMIC DNA]</scope>
    <source>
        <strain evidence="1 2">YIM65594</strain>
    </source>
</reference>
<keyword evidence="2" id="KW-1185">Reference proteome</keyword>
<gene>
    <name evidence="1" type="ORF">OKJ99_17650</name>
</gene>
<organism evidence="1 2">
    <name type="scientific">Streptomyces endophyticus</name>
    <dbReference type="NCBI Taxonomy" id="714166"/>
    <lineage>
        <taxon>Bacteria</taxon>
        <taxon>Bacillati</taxon>
        <taxon>Actinomycetota</taxon>
        <taxon>Actinomycetes</taxon>
        <taxon>Kitasatosporales</taxon>
        <taxon>Streptomycetaceae</taxon>
        <taxon>Streptomyces</taxon>
    </lineage>
</organism>
<protein>
    <submittedName>
        <fullName evidence="1">Uncharacterized protein</fullName>
    </submittedName>
</protein>
<dbReference type="RefSeq" id="WP_326017364.1">
    <property type="nucleotide sequence ID" value="NZ_JAOZYC010000116.1"/>
</dbReference>
<evidence type="ECO:0000313" key="1">
    <source>
        <dbReference type="EMBL" id="MEB8339321.1"/>
    </source>
</evidence>
<dbReference type="EMBL" id="JAOZYC010000116">
    <property type="protein sequence ID" value="MEB8339321.1"/>
    <property type="molecule type" value="Genomic_DNA"/>
</dbReference>
<sequence>PFQTQYYSCSIPRPATSGNLKINQTPDDVPSDGYQTLQVKALLQLTLQTTSIVKHFALRVSFNF</sequence>